<evidence type="ECO:0000313" key="5">
    <source>
        <dbReference type="EMBL" id="MDQ0471848.1"/>
    </source>
</evidence>
<gene>
    <name evidence="5" type="ORF">QO011_004875</name>
</gene>
<dbReference type="SUPFAM" id="SSF51735">
    <property type="entry name" value="NAD(P)-binding Rossmann-fold domains"/>
    <property type="match status" value="1"/>
</dbReference>
<feature type="domain" description="Gfo/Idh/MocA-like oxidoreductase N-terminal" evidence="3">
    <location>
        <begin position="18"/>
        <end position="132"/>
    </location>
</feature>
<evidence type="ECO:0000256" key="2">
    <source>
        <dbReference type="ARBA" id="ARBA00023002"/>
    </source>
</evidence>
<comment type="caution">
    <text evidence="5">The sequence shown here is derived from an EMBL/GenBank/DDBJ whole genome shotgun (WGS) entry which is preliminary data.</text>
</comment>
<accession>A0ABU0JC43</accession>
<evidence type="ECO:0000313" key="6">
    <source>
        <dbReference type="Proteomes" id="UP001242480"/>
    </source>
</evidence>
<dbReference type="Pfam" id="PF22725">
    <property type="entry name" value="GFO_IDH_MocA_C3"/>
    <property type="match status" value="1"/>
</dbReference>
<name>A0ABU0JC43_9HYPH</name>
<organism evidence="5 6">
    <name type="scientific">Labrys wisconsinensis</name>
    <dbReference type="NCBI Taxonomy" id="425677"/>
    <lineage>
        <taxon>Bacteria</taxon>
        <taxon>Pseudomonadati</taxon>
        <taxon>Pseudomonadota</taxon>
        <taxon>Alphaproteobacteria</taxon>
        <taxon>Hyphomicrobiales</taxon>
        <taxon>Xanthobacteraceae</taxon>
        <taxon>Labrys</taxon>
    </lineage>
</organism>
<dbReference type="PANTHER" id="PTHR43708">
    <property type="entry name" value="CONSERVED EXPRESSED OXIDOREDUCTASE (EUROFUNG)"/>
    <property type="match status" value="1"/>
</dbReference>
<keyword evidence="2" id="KW-0560">Oxidoreductase</keyword>
<keyword evidence="6" id="KW-1185">Reference proteome</keyword>
<comment type="similarity">
    <text evidence="1">Belongs to the Gfo/Idh/MocA family.</text>
</comment>
<dbReference type="Pfam" id="PF01408">
    <property type="entry name" value="GFO_IDH_MocA"/>
    <property type="match status" value="1"/>
</dbReference>
<dbReference type="InterPro" id="IPR036291">
    <property type="entry name" value="NAD(P)-bd_dom_sf"/>
</dbReference>
<dbReference type="InterPro" id="IPR055170">
    <property type="entry name" value="GFO_IDH_MocA-like_dom"/>
</dbReference>
<sequence>MREALAQAWPGPSAPRPIVVIGAGGIVADAHLPAYRLAGLPVAGLFDIDGERAAATAARFGLSVFPSLEAALAVDSAVFDLALPPAAHLGVIERLPAGSPVLIQKPLGRDLAEASAILAAARRRGLLAAVNFQLRFAPMMLALADWVAQGRLGEIVEAEMHVNVLTPWHLWPFLQGLERMEIALHSIHYLDLMRRLLGDPAGVHAKTIGHPASTLAQTRTSAILDYGERLRCVLSVNHHHDFGRKFQDSSLRLEGTRGCAVARLGVNLDYPRGEPDELWLCETGGEWESVPLRGTWFPHAFIGPMSNLQRFAAGEDETLVTAVADAWKTMALVEACFTSSSAPATPIAPLPEAR</sequence>
<evidence type="ECO:0000256" key="1">
    <source>
        <dbReference type="ARBA" id="ARBA00010928"/>
    </source>
</evidence>
<feature type="domain" description="GFO/IDH/MocA-like oxidoreductase" evidence="4">
    <location>
        <begin position="141"/>
        <end position="260"/>
    </location>
</feature>
<evidence type="ECO:0000259" key="3">
    <source>
        <dbReference type="Pfam" id="PF01408"/>
    </source>
</evidence>
<protein>
    <submittedName>
        <fullName evidence="5">Dehydrogenase</fullName>
    </submittedName>
</protein>
<proteinExistence type="inferred from homology"/>
<reference evidence="5 6" key="1">
    <citation type="submission" date="2023-07" db="EMBL/GenBank/DDBJ databases">
        <title>Genomic Encyclopedia of Type Strains, Phase IV (KMG-IV): sequencing the most valuable type-strain genomes for metagenomic binning, comparative biology and taxonomic classification.</title>
        <authorList>
            <person name="Goeker M."/>
        </authorList>
    </citation>
    <scope>NUCLEOTIDE SEQUENCE [LARGE SCALE GENOMIC DNA]</scope>
    <source>
        <strain evidence="5 6">DSM 19619</strain>
    </source>
</reference>
<dbReference type="PANTHER" id="PTHR43708:SF5">
    <property type="entry name" value="CONSERVED EXPRESSED OXIDOREDUCTASE (EUROFUNG)-RELATED"/>
    <property type="match status" value="1"/>
</dbReference>
<dbReference type="EMBL" id="JAUSVX010000010">
    <property type="protein sequence ID" value="MDQ0471848.1"/>
    <property type="molecule type" value="Genomic_DNA"/>
</dbReference>
<dbReference type="InterPro" id="IPR000683">
    <property type="entry name" value="Gfo/Idh/MocA-like_OxRdtase_N"/>
</dbReference>
<dbReference type="Proteomes" id="UP001242480">
    <property type="component" value="Unassembled WGS sequence"/>
</dbReference>
<dbReference type="RefSeq" id="WP_307277679.1">
    <property type="nucleotide sequence ID" value="NZ_JAUSVX010000010.1"/>
</dbReference>
<dbReference type="Gene3D" id="3.40.50.720">
    <property type="entry name" value="NAD(P)-binding Rossmann-like Domain"/>
    <property type="match status" value="1"/>
</dbReference>
<dbReference type="SUPFAM" id="SSF55347">
    <property type="entry name" value="Glyceraldehyde-3-phosphate dehydrogenase-like, C-terminal domain"/>
    <property type="match status" value="1"/>
</dbReference>
<dbReference type="InterPro" id="IPR051317">
    <property type="entry name" value="Gfo/Idh/MocA_oxidoreduct"/>
</dbReference>
<evidence type="ECO:0000259" key="4">
    <source>
        <dbReference type="Pfam" id="PF22725"/>
    </source>
</evidence>
<dbReference type="Gene3D" id="3.30.360.10">
    <property type="entry name" value="Dihydrodipicolinate Reductase, domain 2"/>
    <property type="match status" value="1"/>
</dbReference>